<dbReference type="Proteomes" id="UP001234787">
    <property type="component" value="Unassembled WGS sequence"/>
</dbReference>
<dbReference type="EMBL" id="BSEH01000022">
    <property type="protein sequence ID" value="GLJ56399.1"/>
    <property type="molecule type" value="Genomic_DNA"/>
</dbReference>
<sequence>MLRHYLLPPGNGTIPAQPGYSGPRIETINFVELELAGGRLRVQGPRRFDWRSPDSVRYHPFNRFIIPADRASFPTDLRGIATLQTAPLMNGSLIE</sequence>
<dbReference type="AlphaFoldDB" id="A0AAD3NRA8"/>
<accession>A0AAD3NRA8</accession>
<evidence type="ECO:0000313" key="2">
    <source>
        <dbReference type="Proteomes" id="UP001234787"/>
    </source>
</evidence>
<organism evidence="1 2">
    <name type="scientific">Cryptomeria japonica</name>
    <name type="common">Japanese cedar</name>
    <name type="synonym">Cupressus japonica</name>
    <dbReference type="NCBI Taxonomy" id="3369"/>
    <lineage>
        <taxon>Eukaryota</taxon>
        <taxon>Viridiplantae</taxon>
        <taxon>Streptophyta</taxon>
        <taxon>Embryophyta</taxon>
        <taxon>Tracheophyta</taxon>
        <taxon>Spermatophyta</taxon>
        <taxon>Pinopsida</taxon>
        <taxon>Pinidae</taxon>
        <taxon>Conifers II</taxon>
        <taxon>Cupressales</taxon>
        <taxon>Cupressaceae</taxon>
        <taxon>Cryptomeria</taxon>
    </lineage>
</organism>
<protein>
    <submittedName>
        <fullName evidence="1">Uncharacterized protein</fullName>
    </submittedName>
</protein>
<proteinExistence type="predicted"/>
<comment type="caution">
    <text evidence="1">The sequence shown here is derived from an EMBL/GenBank/DDBJ whole genome shotgun (WGS) entry which is preliminary data.</text>
</comment>
<gene>
    <name evidence="1" type="ORF">SUGI_1222590</name>
</gene>
<reference evidence="1" key="1">
    <citation type="submission" date="2022-12" db="EMBL/GenBank/DDBJ databases">
        <title>Chromosome-Level Genome Assembly of Japanese Cedar (Cryptomeriajaponica D. Don).</title>
        <authorList>
            <person name="Fujino T."/>
            <person name="Yamaguchi K."/>
            <person name="Yokoyama T."/>
            <person name="Hamanaka T."/>
            <person name="Harazono Y."/>
            <person name="Kamada H."/>
            <person name="Kobayashi W."/>
            <person name="Ujino-Ihara T."/>
            <person name="Uchiyama K."/>
            <person name="Matsumoto A."/>
            <person name="Izuno A."/>
            <person name="Tsumura Y."/>
            <person name="Toyoda A."/>
            <person name="Shigenobu S."/>
            <person name="Moriguchi Y."/>
            <person name="Ueno S."/>
            <person name="Kasahara M."/>
        </authorList>
    </citation>
    <scope>NUCLEOTIDE SEQUENCE</scope>
</reference>
<name>A0AAD3NRA8_CRYJA</name>
<keyword evidence="2" id="KW-1185">Reference proteome</keyword>
<evidence type="ECO:0000313" key="1">
    <source>
        <dbReference type="EMBL" id="GLJ56399.1"/>
    </source>
</evidence>